<proteinExistence type="predicted"/>
<dbReference type="AlphaFoldDB" id="A0A3P5YSK2"/>
<feature type="region of interest" description="Disordered" evidence="1">
    <location>
        <begin position="266"/>
        <end position="333"/>
    </location>
</feature>
<gene>
    <name evidence="2" type="ORF">BRAA05T19813Z</name>
</gene>
<name>A0A3P5YSK2_BRACM</name>
<organism evidence="2">
    <name type="scientific">Brassica campestris</name>
    <name type="common">Field mustard</name>
    <dbReference type="NCBI Taxonomy" id="3711"/>
    <lineage>
        <taxon>Eukaryota</taxon>
        <taxon>Viridiplantae</taxon>
        <taxon>Streptophyta</taxon>
        <taxon>Embryophyta</taxon>
        <taxon>Tracheophyta</taxon>
        <taxon>Spermatophyta</taxon>
        <taxon>Magnoliopsida</taxon>
        <taxon>eudicotyledons</taxon>
        <taxon>Gunneridae</taxon>
        <taxon>Pentapetalae</taxon>
        <taxon>rosids</taxon>
        <taxon>malvids</taxon>
        <taxon>Brassicales</taxon>
        <taxon>Brassicaceae</taxon>
        <taxon>Brassiceae</taxon>
        <taxon>Brassica</taxon>
    </lineage>
</organism>
<evidence type="ECO:0000256" key="1">
    <source>
        <dbReference type="SAM" id="MobiDB-lite"/>
    </source>
</evidence>
<evidence type="ECO:0000313" key="2">
    <source>
        <dbReference type="EMBL" id="VDC70099.1"/>
    </source>
</evidence>
<reference evidence="2" key="1">
    <citation type="submission" date="2018-11" db="EMBL/GenBank/DDBJ databases">
        <authorList>
            <consortium name="Genoscope - CEA"/>
            <person name="William W."/>
        </authorList>
    </citation>
    <scope>NUCLEOTIDE SEQUENCE</scope>
</reference>
<dbReference type="EMBL" id="LR031570">
    <property type="protein sequence ID" value="VDC70099.1"/>
    <property type="molecule type" value="Genomic_DNA"/>
</dbReference>
<sequence length="365" mass="38623">MLGLQGNRIPPATISSTAELSWLLHGRTWISELPILIMMGPKDVAEYEFHCRTNFAIGNTTYVFDHTANDNSRAAYETQTERVMDALFPQDSLRLFHRVSLEMAFADNFLATQQGGTQPVREIIELDDDDTEMDEVALGNATTGITDLGAEAIGPDGEGNANPGVSGLLNEVVGTVVQGNAIPGVTGLGTEGDGHVLQENATPGVTVLGNEVVGPVGQGDAPPILWDVGMDMTAMEEHRRARATPTEGLDDGMMYWARIAMRMSGSGGRGPTVNINDNVGSEVGGLIEPVKPEDRRRGLSPSPDGLGDSEGSYTDSTHADIGPLTQPTSDVEAGSRGLVLATTTPVEVGIPMGTEPTASKTLARW</sequence>
<protein>
    <submittedName>
        <fullName evidence="2">Uncharacterized protein</fullName>
    </submittedName>
</protein>
<accession>A0A3P5YSK2</accession>